<accession>A0A916RYM5</accession>
<dbReference type="Proteomes" id="UP000648801">
    <property type="component" value="Unassembled WGS sequence"/>
</dbReference>
<organism evidence="1 2">
    <name type="scientific">Edaphobacter acidisoli</name>
    <dbReference type="NCBI Taxonomy" id="2040573"/>
    <lineage>
        <taxon>Bacteria</taxon>
        <taxon>Pseudomonadati</taxon>
        <taxon>Acidobacteriota</taxon>
        <taxon>Terriglobia</taxon>
        <taxon>Terriglobales</taxon>
        <taxon>Acidobacteriaceae</taxon>
        <taxon>Edaphobacter</taxon>
    </lineage>
</organism>
<dbReference type="RefSeq" id="WP_188760373.1">
    <property type="nucleotide sequence ID" value="NZ_BMJB01000003.1"/>
</dbReference>
<evidence type="ECO:0000313" key="1">
    <source>
        <dbReference type="EMBL" id="GGA76798.1"/>
    </source>
</evidence>
<evidence type="ECO:0000313" key="2">
    <source>
        <dbReference type="Proteomes" id="UP000648801"/>
    </source>
</evidence>
<comment type="caution">
    <text evidence="1">The sequence shown here is derived from an EMBL/GenBank/DDBJ whole genome shotgun (WGS) entry which is preliminary data.</text>
</comment>
<dbReference type="EMBL" id="BMJB01000003">
    <property type="protein sequence ID" value="GGA76798.1"/>
    <property type="molecule type" value="Genomic_DNA"/>
</dbReference>
<gene>
    <name evidence="1" type="ORF">GCM10011507_30140</name>
</gene>
<protein>
    <submittedName>
        <fullName evidence="1">Uncharacterized protein</fullName>
    </submittedName>
</protein>
<dbReference type="AlphaFoldDB" id="A0A916RYM5"/>
<name>A0A916RYM5_9BACT</name>
<sequence>MSDPSFPNFDTMTTAEFEQYLPDLFADSNGKLSTDPRLQAFLSCHPDCAALVRDLETIAEHAKSLFEPDYEPSDDVWTNIQSKLQQENPGDNDLPLAAKS</sequence>
<reference evidence="1" key="1">
    <citation type="journal article" date="2014" name="Int. J. Syst. Evol. Microbiol.">
        <title>Complete genome sequence of Corynebacterium casei LMG S-19264T (=DSM 44701T), isolated from a smear-ripened cheese.</title>
        <authorList>
            <consortium name="US DOE Joint Genome Institute (JGI-PGF)"/>
            <person name="Walter F."/>
            <person name="Albersmeier A."/>
            <person name="Kalinowski J."/>
            <person name="Ruckert C."/>
        </authorList>
    </citation>
    <scope>NUCLEOTIDE SEQUENCE</scope>
    <source>
        <strain evidence="1">CGMCC 1.15447</strain>
    </source>
</reference>
<proteinExistence type="predicted"/>
<reference evidence="1" key="2">
    <citation type="submission" date="2020-09" db="EMBL/GenBank/DDBJ databases">
        <authorList>
            <person name="Sun Q."/>
            <person name="Zhou Y."/>
        </authorList>
    </citation>
    <scope>NUCLEOTIDE SEQUENCE</scope>
    <source>
        <strain evidence="1">CGMCC 1.15447</strain>
    </source>
</reference>
<keyword evidence="2" id="KW-1185">Reference proteome</keyword>